<evidence type="ECO:0000256" key="1">
    <source>
        <dbReference type="SAM" id="Phobius"/>
    </source>
</evidence>
<evidence type="ECO:0000313" key="2">
    <source>
        <dbReference type="EMBL" id="MBU2760029.1"/>
    </source>
</evidence>
<feature type="transmembrane region" description="Helical" evidence="1">
    <location>
        <begin position="18"/>
        <end position="38"/>
    </location>
</feature>
<comment type="caution">
    <text evidence="2">The sequence shown here is derived from an EMBL/GenBank/DDBJ whole genome shotgun (WGS) entry which is preliminary data.</text>
</comment>
<name>A0ABS5ZXY4_9PROT</name>
<keyword evidence="1" id="KW-1133">Transmembrane helix</keyword>
<keyword evidence="1" id="KW-0812">Transmembrane</keyword>
<dbReference type="RefSeq" id="WP_215883684.1">
    <property type="nucleotide sequence ID" value="NZ_JAAOMP010000085.1"/>
</dbReference>
<dbReference type="EMBL" id="JAAOMP010000085">
    <property type="protein sequence ID" value="MBU2760029.1"/>
    <property type="molecule type" value="Genomic_DNA"/>
</dbReference>
<reference evidence="2 3" key="1">
    <citation type="journal article" date="2021" name="ISME J.">
        <title>Genomic evolution of the class Acidithiobacillia: deep-branching Proteobacteria living in extreme acidic conditions.</title>
        <authorList>
            <person name="Moya-Beltran A."/>
            <person name="Beard S."/>
            <person name="Rojas-Villalobos C."/>
            <person name="Issotta F."/>
            <person name="Gallardo Y."/>
            <person name="Ulloa R."/>
            <person name="Giaveno A."/>
            <person name="Degli Esposti M."/>
            <person name="Johnson D.B."/>
            <person name="Quatrini R."/>
        </authorList>
    </citation>
    <scope>NUCLEOTIDE SEQUENCE [LARGE SCALE GENOMIC DNA]</scope>
    <source>
        <strain evidence="2 3">RW2</strain>
    </source>
</reference>
<gene>
    <name evidence="2" type="ORF">HAP95_07675</name>
</gene>
<protein>
    <submittedName>
        <fullName evidence="2">Uncharacterized protein</fullName>
    </submittedName>
</protein>
<feature type="transmembrane region" description="Helical" evidence="1">
    <location>
        <begin position="74"/>
        <end position="105"/>
    </location>
</feature>
<feature type="transmembrane region" description="Helical" evidence="1">
    <location>
        <begin position="112"/>
        <end position="134"/>
    </location>
</feature>
<keyword evidence="3" id="KW-1185">Reference proteome</keyword>
<organism evidence="2 3">
    <name type="scientific">Acidithiobacillus sulfurivorans</name>
    <dbReference type="NCBI Taxonomy" id="1958756"/>
    <lineage>
        <taxon>Bacteria</taxon>
        <taxon>Pseudomonadati</taxon>
        <taxon>Pseudomonadota</taxon>
        <taxon>Acidithiobacillia</taxon>
        <taxon>Acidithiobacillales</taxon>
        <taxon>Acidithiobacillaceae</taxon>
        <taxon>Acidithiobacillus</taxon>
    </lineage>
</organism>
<proteinExistence type="predicted"/>
<feature type="transmembrane region" description="Helical" evidence="1">
    <location>
        <begin position="50"/>
        <end position="68"/>
    </location>
</feature>
<dbReference type="Proteomes" id="UP000755654">
    <property type="component" value="Unassembled WGS sequence"/>
</dbReference>
<sequence>MTFKTSLLSTYNHFRWEIALTTIIFMLLLLQMMLFYLLEIPFDLGREIDALTIIVIFVALAEFGRSFNNFILDFSFFLITTFIFLLIILASSAFLLQLLVFLLFLYGWYRHLLLFFQLDFLITSIGFLIVITVWSKNIQKNSHVVADKVDGSPTP</sequence>
<keyword evidence="1" id="KW-0472">Membrane</keyword>
<accession>A0ABS5ZXY4</accession>
<evidence type="ECO:0000313" key="3">
    <source>
        <dbReference type="Proteomes" id="UP000755654"/>
    </source>
</evidence>